<dbReference type="VEuPathDB" id="VectorBase:ADAC003482"/>
<dbReference type="SUPFAM" id="SSF50494">
    <property type="entry name" value="Trypsin-like serine proteases"/>
    <property type="match status" value="1"/>
</dbReference>
<evidence type="ECO:0000313" key="1">
    <source>
        <dbReference type="EMBL" id="ETN64766.1"/>
    </source>
</evidence>
<sequence>MMPGVCSVDYGTSAINGSQLMMPVYSFGVISAMTKDCGSNLIVTDITPHIDWIEAIIVGRRDKLHVFSD</sequence>
<evidence type="ECO:0000313" key="3">
    <source>
        <dbReference type="Proteomes" id="UP000000673"/>
    </source>
</evidence>
<name>W5JKU6_ANODA</name>
<reference evidence="1" key="3">
    <citation type="journal article" date="2013" name="Nucleic Acids Res.">
        <title>The genome of Anopheles darlingi, the main neotropical malaria vector.</title>
        <authorList>
            <person name="Marinotti O."/>
            <person name="Cerqueira G.C."/>
            <person name="de Almeida L.G."/>
            <person name="Ferro M.I."/>
            <person name="Loreto E.L."/>
            <person name="Zaha A."/>
            <person name="Teixeira S.M."/>
            <person name="Wespiser A.R."/>
            <person name="Almeida E Silva A."/>
            <person name="Schlindwein A.D."/>
            <person name="Pacheco A.C."/>
            <person name="Silva A.L."/>
            <person name="Graveley B.R."/>
            <person name="Walenz B.P."/>
            <person name="Lima Bde A."/>
            <person name="Ribeiro C.A."/>
            <person name="Nunes-Silva C.G."/>
            <person name="de Carvalho C.R."/>
            <person name="Soares C.M."/>
            <person name="de Menezes C.B."/>
            <person name="Matiolli C."/>
            <person name="Caffrey D."/>
            <person name="Araujo D.A."/>
            <person name="de Oliveira D.M."/>
            <person name="Golenbock D."/>
            <person name="Grisard E.C."/>
            <person name="Fantinatti-Garboggini F."/>
            <person name="de Carvalho F.M."/>
            <person name="Barcellos F.G."/>
            <person name="Prosdocimi F."/>
            <person name="May G."/>
            <person name="Azevedo Junior G.M."/>
            <person name="Guimaraes G.M."/>
            <person name="Goldman G.H."/>
            <person name="Padilha I.Q."/>
            <person name="Batista Jda S."/>
            <person name="Ferro J.A."/>
            <person name="Ribeiro J.M."/>
            <person name="Fietto J.L."/>
            <person name="Dabbas K.M."/>
            <person name="Cerdeira L."/>
            <person name="Agnez-Lima L.F."/>
            <person name="Brocchi M."/>
            <person name="de Carvalho M.O."/>
            <person name="Teixeira Mde M."/>
            <person name="Diniz Maia Mde M."/>
            <person name="Goldman M.H."/>
            <person name="Cruz Schneider M.P."/>
            <person name="Felipe M.S."/>
            <person name="Hungria M."/>
            <person name="Nicolas M.F."/>
            <person name="Pereira M."/>
            <person name="Montes M.A."/>
            <person name="Cantao M.E."/>
            <person name="Vincentz M."/>
            <person name="Rafael M.S."/>
            <person name="Silverman N."/>
            <person name="Stoco P.H."/>
            <person name="Souza R.C."/>
            <person name="Vicentini R."/>
            <person name="Gazzinelli R.T."/>
            <person name="Neves Rde O."/>
            <person name="Silva R."/>
            <person name="Astolfi-Filho S."/>
            <person name="Maciel T.E."/>
            <person name="Urmenyi T.P."/>
            <person name="Tadei W.P."/>
            <person name="Camargo E.P."/>
            <person name="de Vasconcelos A.T."/>
        </authorList>
    </citation>
    <scope>NUCLEOTIDE SEQUENCE</scope>
</reference>
<organism evidence="1">
    <name type="scientific">Anopheles darlingi</name>
    <name type="common">Mosquito</name>
    <dbReference type="NCBI Taxonomy" id="43151"/>
    <lineage>
        <taxon>Eukaryota</taxon>
        <taxon>Metazoa</taxon>
        <taxon>Ecdysozoa</taxon>
        <taxon>Arthropoda</taxon>
        <taxon>Hexapoda</taxon>
        <taxon>Insecta</taxon>
        <taxon>Pterygota</taxon>
        <taxon>Neoptera</taxon>
        <taxon>Endopterygota</taxon>
        <taxon>Diptera</taxon>
        <taxon>Nematocera</taxon>
        <taxon>Culicoidea</taxon>
        <taxon>Culicidae</taxon>
        <taxon>Anophelinae</taxon>
        <taxon>Anopheles</taxon>
    </lineage>
</organism>
<evidence type="ECO:0000313" key="2">
    <source>
        <dbReference type="EnsemblMetazoa" id="ADAC003482-PA"/>
    </source>
</evidence>
<dbReference type="Proteomes" id="UP000000673">
    <property type="component" value="Unassembled WGS sequence"/>
</dbReference>
<reference evidence="1 3" key="1">
    <citation type="journal article" date="2010" name="BMC Genomics">
        <title>Combination of measures distinguishes pre-miRNAs from other stem-loops in the genome of the newly sequenced Anopheles darlingi.</title>
        <authorList>
            <person name="Mendes N.D."/>
            <person name="Freitas A.T."/>
            <person name="Vasconcelos A.T."/>
            <person name="Sagot M.F."/>
        </authorList>
    </citation>
    <scope>NUCLEOTIDE SEQUENCE</scope>
</reference>
<dbReference type="EnsemblMetazoa" id="ADAC003482-RA">
    <property type="protein sequence ID" value="ADAC003482-PA"/>
    <property type="gene ID" value="ADAC003482"/>
</dbReference>
<reference evidence="1" key="2">
    <citation type="submission" date="2010-05" db="EMBL/GenBank/DDBJ databases">
        <authorList>
            <person name="Almeida L.G."/>
            <person name="Nicolas M.F."/>
            <person name="Souza R.C."/>
            <person name="Vasconcelos A.T.R."/>
        </authorList>
    </citation>
    <scope>NUCLEOTIDE SEQUENCE</scope>
</reference>
<reference evidence="2" key="4">
    <citation type="submission" date="2015-06" db="UniProtKB">
        <authorList>
            <consortium name="EnsemblMetazoa"/>
        </authorList>
    </citation>
    <scope>IDENTIFICATION</scope>
</reference>
<dbReference type="InterPro" id="IPR009003">
    <property type="entry name" value="Peptidase_S1_PA"/>
</dbReference>
<dbReference type="VEuPathDB" id="VectorBase:ADAR2_003800"/>
<dbReference type="AlphaFoldDB" id="W5JKU6"/>
<dbReference type="HOGENOM" id="CLU_2777942_0_0_1"/>
<accession>W5JKU6</accession>
<protein>
    <recommendedName>
        <fullName evidence="4">Peptidase S1 domain-containing protein</fullName>
    </recommendedName>
</protein>
<dbReference type="EMBL" id="ADMH02000883">
    <property type="protein sequence ID" value="ETN64766.1"/>
    <property type="molecule type" value="Genomic_DNA"/>
</dbReference>
<evidence type="ECO:0008006" key="4">
    <source>
        <dbReference type="Google" id="ProtNLM"/>
    </source>
</evidence>
<proteinExistence type="predicted"/>
<gene>
    <name evidence="1" type="ORF">AND_003482</name>
</gene>
<keyword evidence="3" id="KW-1185">Reference proteome</keyword>